<dbReference type="PANTHER" id="PTHR43877">
    <property type="entry name" value="AMINOALKYLPHOSPHONATE N-ACETYLTRANSFERASE-RELATED-RELATED"/>
    <property type="match status" value="1"/>
</dbReference>
<dbReference type="OrthoDB" id="7356080at2"/>
<evidence type="ECO:0000313" key="4">
    <source>
        <dbReference type="EMBL" id="RMM09052.1"/>
    </source>
</evidence>
<organism evidence="4 5">
    <name type="scientific">Pseudomonas caricapapayae</name>
    <dbReference type="NCBI Taxonomy" id="46678"/>
    <lineage>
        <taxon>Bacteria</taxon>
        <taxon>Pseudomonadati</taxon>
        <taxon>Pseudomonadota</taxon>
        <taxon>Gammaproteobacteria</taxon>
        <taxon>Pseudomonadales</taxon>
        <taxon>Pseudomonadaceae</taxon>
        <taxon>Pseudomonas</taxon>
    </lineage>
</organism>
<evidence type="ECO:0000259" key="3">
    <source>
        <dbReference type="PROSITE" id="PS51186"/>
    </source>
</evidence>
<evidence type="ECO:0000256" key="2">
    <source>
        <dbReference type="ARBA" id="ARBA00023315"/>
    </source>
</evidence>
<keyword evidence="2" id="KW-0012">Acyltransferase</keyword>
<dbReference type="Proteomes" id="UP000278587">
    <property type="component" value="Unassembled WGS sequence"/>
</dbReference>
<dbReference type="InterPro" id="IPR050832">
    <property type="entry name" value="Bact_Acetyltransf"/>
</dbReference>
<dbReference type="Gene3D" id="3.40.630.30">
    <property type="match status" value="1"/>
</dbReference>
<keyword evidence="1 4" id="KW-0808">Transferase</keyword>
<dbReference type="PROSITE" id="PS51186">
    <property type="entry name" value="GNAT"/>
    <property type="match status" value="1"/>
</dbReference>
<gene>
    <name evidence="4" type="ORF">ALQ84_101012</name>
</gene>
<dbReference type="GO" id="GO:0016747">
    <property type="term" value="F:acyltransferase activity, transferring groups other than amino-acyl groups"/>
    <property type="evidence" value="ECO:0007669"/>
    <property type="project" value="InterPro"/>
</dbReference>
<name>A0A3M3B8M8_9PSED</name>
<dbReference type="SUPFAM" id="SSF55729">
    <property type="entry name" value="Acyl-CoA N-acyltransferases (Nat)"/>
    <property type="match status" value="1"/>
</dbReference>
<protein>
    <submittedName>
        <fullName evidence="4">GNAT family N-acetyltransferase</fullName>
    </submittedName>
</protein>
<evidence type="ECO:0000313" key="5">
    <source>
        <dbReference type="Proteomes" id="UP000278587"/>
    </source>
</evidence>
<dbReference type="CDD" id="cd04301">
    <property type="entry name" value="NAT_SF"/>
    <property type="match status" value="1"/>
</dbReference>
<reference evidence="4 5" key="1">
    <citation type="submission" date="2018-08" db="EMBL/GenBank/DDBJ databases">
        <title>Recombination of ecologically and evolutionarily significant loci maintains genetic cohesion in the Pseudomonas syringae species complex.</title>
        <authorList>
            <person name="Dillon M."/>
            <person name="Thakur S."/>
            <person name="Almeida R.N.D."/>
            <person name="Weir B.S."/>
            <person name="Guttman D.S."/>
        </authorList>
    </citation>
    <scope>NUCLEOTIDE SEQUENCE [LARGE SCALE GENOMIC DNA]</scope>
    <source>
        <strain evidence="4 5">ICMP 4086</strain>
    </source>
</reference>
<dbReference type="Pfam" id="PF00583">
    <property type="entry name" value="Acetyltransf_1"/>
    <property type="match status" value="1"/>
</dbReference>
<dbReference type="PANTHER" id="PTHR43877:SF2">
    <property type="entry name" value="AMINOALKYLPHOSPHONATE N-ACETYLTRANSFERASE-RELATED"/>
    <property type="match status" value="1"/>
</dbReference>
<sequence length="177" mass="19812">MANLRSVKMLQIRRAERCDAEAAFDIRFQAIQNQCSTVYTNAQVMAWICVPLTDKYRSWVENDYHLACVNGLPVATGLINLQSGELEAIFVLPKFMGQGIGKKMVTHLEHLARNAGLAEIHLEATLNAESFYQRCGFTASAQAVYNSPSGLQLACVPMRKQLVDLTDLKYLECRAIR</sequence>
<dbReference type="AlphaFoldDB" id="A0A3M3B8M8"/>
<comment type="caution">
    <text evidence="4">The sequence shown here is derived from an EMBL/GenBank/DDBJ whole genome shotgun (WGS) entry which is preliminary data.</text>
</comment>
<evidence type="ECO:0000256" key="1">
    <source>
        <dbReference type="ARBA" id="ARBA00022679"/>
    </source>
</evidence>
<dbReference type="InterPro" id="IPR000182">
    <property type="entry name" value="GNAT_dom"/>
</dbReference>
<proteinExistence type="predicted"/>
<dbReference type="InterPro" id="IPR016181">
    <property type="entry name" value="Acyl_CoA_acyltransferase"/>
</dbReference>
<accession>A0A3M3B8M8</accession>
<feature type="domain" description="N-acetyltransferase" evidence="3">
    <location>
        <begin position="10"/>
        <end position="163"/>
    </location>
</feature>
<dbReference type="EMBL" id="RBOC01000109">
    <property type="protein sequence ID" value="RMM09052.1"/>
    <property type="molecule type" value="Genomic_DNA"/>
</dbReference>